<dbReference type="GO" id="GO:0005524">
    <property type="term" value="F:ATP binding"/>
    <property type="evidence" value="ECO:0007669"/>
    <property type="project" value="UniProtKB-KW"/>
</dbReference>
<gene>
    <name evidence="4" type="ORF">SAMN05660413_03378</name>
</gene>
<evidence type="ECO:0000313" key="5">
    <source>
        <dbReference type="Proteomes" id="UP000199153"/>
    </source>
</evidence>
<dbReference type="STRING" id="287099.SAMN05660413_03378"/>
<dbReference type="EMBL" id="FOVL01000043">
    <property type="protein sequence ID" value="SFN99880.1"/>
    <property type="molecule type" value="Genomic_DNA"/>
</dbReference>
<dbReference type="Proteomes" id="UP000199153">
    <property type="component" value="Unassembled WGS sequence"/>
</dbReference>
<keyword evidence="2" id="KW-0547">Nucleotide-binding</keyword>
<dbReference type="InterPro" id="IPR036597">
    <property type="entry name" value="Fido-like_dom_sf"/>
</dbReference>
<sequence>MSISAHFYSDAPVFHGLERPEKGTIVGYAAIIDKLGLNIPIQKPVALICNQNKSFETEDWRVFPPSYLPEDNEKLSRIEALYKHLVFSLKYEGVNLLVFSALTRYFSEEELYELTDIEPTGQYSRRIWFFLEWIMEKEIPQKKALTKKSYVPAIDSNLQFAINGTKSKRHLVINNLPGTPYFCPLIRRTAKLEFSQADLEKKKTEYLKGIRKDIIQRASSFLLLKDSKASFTIEGESPPSKRAARWGQAIGQAGTKDLSEDEFVRLQQVVIENSRFVEMGFRKKGGFIGEHDRTTGAPIPDHISAKPDDLPKLIKGLLATNQLLLENDFAAVMAAAKIAFGFVFIHPFVDGNGRIHRYIIHHLLAKKKFSQQGVIFPVSASILDHIDDYRKILEDYSHPLLDHIDWAQTPDNNVQVMNDTLDYYRFFDITKQTEFLYDCVNDTIDNIIPQEIQYLTAYDAFKRWLDDEYEMPDKMVALLVRFLEQNGGKLSKRALEKEFVNLKAEEVREIEETFRELFMES</sequence>
<dbReference type="PROSITE" id="PS51459">
    <property type="entry name" value="FIDO"/>
    <property type="match status" value="1"/>
</dbReference>
<dbReference type="PANTHER" id="PTHR13504:SF38">
    <property type="entry name" value="FIDO DOMAIN-CONTAINING PROTEIN"/>
    <property type="match status" value="1"/>
</dbReference>
<dbReference type="RefSeq" id="WP_093411631.1">
    <property type="nucleotide sequence ID" value="NZ_FOVL01000043.1"/>
</dbReference>
<dbReference type="SUPFAM" id="SSF140931">
    <property type="entry name" value="Fic-like"/>
    <property type="match status" value="1"/>
</dbReference>
<protein>
    <submittedName>
        <fullName evidence="4">Fic/DOC family protein</fullName>
    </submittedName>
</protein>
<dbReference type="Pfam" id="PF02661">
    <property type="entry name" value="Fic"/>
    <property type="match status" value="1"/>
</dbReference>
<feature type="binding site" evidence="2">
    <location>
        <begin position="350"/>
        <end position="357"/>
    </location>
    <ligand>
        <name>ATP</name>
        <dbReference type="ChEBI" id="CHEBI:30616"/>
    </ligand>
</feature>
<feature type="domain" description="Fido" evidence="3">
    <location>
        <begin position="258"/>
        <end position="409"/>
    </location>
</feature>
<reference evidence="4 5" key="1">
    <citation type="submission" date="2016-10" db="EMBL/GenBank/DDBJ databases">
        <authorList>
            <person name="de Groot N.N."/>
        </authorList>
    </citation>
    <scope>NUCLEOTIDE SEQUENCE [LARGE SCALE GENOMIC DNA]</scope>
    <source>
        <strain evidence="4 5">DSM 17794</strain>
    </source>
</reference>
<feature type="active site" evidence="1">
    <location>
        <position position="346"/>
    </location>
</feature>
<proteinExistence type="predicted"/>
<dbReference type="Gene3D" id="1.10.3290.10">
    <property type="entry name" value="Fido-like domain"/>
    <property type="match status" value="1"/>
</dbReference>
<name>A0A1I5DL44_9FLAO</name>
<evidence type="ECO:0000313" key="4">
    <source>
        <dbReference type="EMBL" id="SFN99880.1"/>
    </source>
</evidence>
<organism evidence="4 5">
    <name type="scientific">Salegentibacter flavus</name>
    <dbReference type="NCBI Taxonomy" id="287099"/>
    <lineage>
        <taxon>Bacteria</taxon>
        <taxon>Pseudomonadati</taxon>
        <taxon>Bacteroidota</taxon>
        <taxon>Flavobacteriia</taxon>
        <taxon>Flavobacteriales</taxon>
        <taxon>Flavobacteriaceae</taxon>
        <taxon>Salegentibacter</taxon>
    </lineage>
</organism>
<dbReference type="PANTHER" id="PTHR13504">
    <property type="entry name" value="FIDO DOMAIN-CONTAINING PROTEIN DDB_G0283145"/>
    <property type="match status" value="1"/>
</dbReference>
<dbReference type="OrthoDB" id="9814400at2"/>
<dbReference type="AlphaFoldDB" id="A0A1I5DL44"/>
<dbReference type="InterPro" id="IPR040198">
    <property type="entry name" value="Fido_containing"/>
</dbReference>
<dbReference type="InterPro" id="IPR003812">
    <property type="entry name" value="Fido"/>
</dbReference>
<evidence type="ECO:0000259" key="3">
    <source>
        <dbReference type="PROSITE" id="PS51459"/>
    </source>
</evidence>
<keyword evidence="2" id="KW-0067">ATP-binding</keyword>
<evidence type="ECO:0000256" key="1">
    <source>
        <dbReference type="PIRSR" id="PIRSR640198-1"/>
    </source>
</evidence>
<evidence type="ECO:0000256" key="2">
    <source>
        <dbReference type="PIRSR" id="PIRSR640198-2"/>
    </source>
</evidence>
<accession>A0A1I5DL44</accession>
<keyword evidence="5" id="KW-1185">Reference proteome</keyword>